<name>A0ABQ9XSN0_9EUKA</name>
<dbReference type="EMBL" id="JARBJD010000081">
    <property type="protein sequence ID" value="KAK2954192.1"/>
    <property type="molecule type" value="Genomic_DNA"/>
</dbReference>
<dbReference type="Proteomes" id="UP001281761">
    <property type="component" value="Unassembled WGS sequence"/>
</dbReference>
<protein>
    <submittedName>
        <fullName evidence="1">Uncharacterized protein</fullName>
    </submittedName>
</protein>
<sequence>MILPRLKHFGSLIPGQMPALAAAHSITPNPTDEDSQKNLSILDALNDLLGRMVSTFDDCFLRSELSHSGILTSSDFRQQVARMGDTVDLICSMSIGTFDRASAGTRLVEASHPNTIASLHHTLISAISSVVMPLDLISTSPPAAQKNELLSVRKSLDSILNKSWMVIGNTTHTSSSDPSAVRAFDTTGSVIWSKVNDTIRVGSLVSTGSAVFALTRFCSLHWTRTVSMMREGVVPLLMASINPTGLSPSSFFLHEYLVSLLTVFFLLPDYHPNTDPQLIDDVVSSVFLPSRSYINTILPSPILAFSVVNQLESALRSFSNHSQTVASFLSEVEIKILLHVENTERLTNQLTTTTDMFTEETEKSQRREDWTRIRRLCEMGVEDTMEAQVVRMANDDFIFHFDTAVSGLDPFGVNLI</sequence>
<proteinExistence type="predicted"/>
<gene>
    <name evidence="1" type="ORF">BLNAU_10847</name>
</gene>
<reference evidence="1 2" key="1">
    <citation type="journal article" date="2022" name="bioRxiv">
        <title>Genomics of Preaxostyla Flagellates Illuminates Evolutionary Transitions and the Path Towards Mitochondrial Loss.</title>
        <authorList>
            <person name="Novak L.V.F."/>
            <person name="Treitli S.C."/>
            <person name="Pyrih J."/>
            <person name="Halakuc P."/>
            <person name="Pipaliya S.V."/>
            <person name="Vacek V."/>
            <person name="Brzon O."/>
            <person name="Soukal P."/>
            <person name="Eme L."/>
            <person name="Dacks J.B."/>
            <person name="Karnkowska A."/>
            <person name="Elias M."/>
            <person name="Hampl V."/>
        </authorList>
    </citation>
    <scope>NUCLEOTIDE SEQUENCE [LARGE SCALE GENOMIC DNA]</scope>
    <source>
        <strain evidence="1">NAU3</strain>
        <tissue evidence="1">Gut</tissue>
    </source>
</reference>
<keyword evidence="2" id="KW-1185">Reference proteome</keyword>
<evidence type="ECO:0000313" key="1">
    <source>
        <dbReference type="EMBL" id="KAK2954192.1"/>
    </source>
</evidence>
<comment type="caution">
    <text evidence="1">The sequence shown here is derived from an EMBL/GenBank/DDBJ whole genome shotgun (WGS) entry which is preliminary data.</text>
</comment>
<accession>A0ABQ9XSN0</accession>
<organism evidence="1 2">
    <name type="scientific">Blattamonas nauphoetae</name>
    <dbReference type="NCBI Taxonomy" id="2049346"/>
    <lineage>
        <taxon>Eukaryota</taxon>
        <taxon>Metamonada</taxon>
        <taxon>Preaxostyla</taxon>
        <taxon>Oxymonadida</taxon>
        <taxon>Blattamonas</taxon>
    </lineage>
</organism>
<evidence type="ECO:0000313" key="2">
    <source>
        <dbReference type="Proteomes" id="UP001281761"/>
    </source>
</evidence>